<dbReference type="Proteomes" id="UP001632038">
    <property type="component" value="Unassembled WGS sequence"/>
</dbReference>
<protein>
    <recommendedName>
        <fullName evidence="6">Ribosomal protein S11</fullName>
    </recommendedName>
</protein>
<organism evidence="4 5">
    <name type="scientific">Castilleja foliolosa</name>
    <dbReference type="NCBI Taxonomy" id="1961234"/>
    <lineage>
        <taxon>Eukaryota</taxon>
        <taxon>Viridiplantae</taxon>
        <taxon>Streptophyta</taxon>
        <taxon>Embryophyta</taxon>
        <taxon>Tracheophyta</taxon>
        <taxon>Spermatophyta</taxon>
        <taxon>Magnoliopsida</taxon>
        <taxon>eudicotyledons</taxon>
        <taxon>Gunneridae</taxon>
        <taxon>Pentapetalae</taxon>
        <taxon>asterids</taxon>
        <taxon>lamiids</taxon>
        <taxon>Lamiales</taxon>
        <taxon>Orobanchaceae</taxon>
        <taxon>Pedicularideae</taxon>
        <taxon>Castillejinae</taxon>
        <taxon>Castilleja</taxon>
    </lineage>
</organism>
<keyword evidence="5" id="KW-1185">Reference proteome</keyword>
<sequence>MFQRFLVGSGLRAQIHRQASRALGSRTDPAIHAFSQIPHSASAFSGPNKNPITPYTLTFKNLIHSGKQAENEIRMAPPRSIDYVQGLLQNDVNGRPPLYQSQPDSFQRNNSFNVRPSLYQQPQLESNADIVHIKLLRNNAFVTVTDSNGNKKAGVSAGQLAGKSGKLTRYSGDAAAEHIGRKVRQMKTRSVVVKVNGFTFFRRKKDAILSFKDGYTNSRGDMNPVVYLEDTTRKPHNGCRLPKKRRI</sequence>
<dbReference type="Gene3D" id="3.30.420.80">
    <property type="entry name" value="Ribosomal protein S11"/>
    <property type="match status" value="1"/>
</dbReference>
<reference evidence="5" key="1">
    <citation type="journal article" date="2024" name="IScience">
        <title>Strigolactones Initiate the Formation of Haustorium-like Structures in Castilleja.</title>
        <authorList>
            <person name="Buerger M."/>
            <person name="Peterson D."/>
            <person name="Chory J."/>
        </authorList>
    </citation>
    <scope>NUCLEOTIDE SEQUENCE [LARGE SCALE GENOMIC DNA]</scope>
</reference>
<evidence type="ECO:0000256" key="3">
    <source>
        <dbReference type="ARBA" id="ARBA00023274"/>
    </source>
</evidence>
<evidence type="ECO:0000313" key="5">
    <source>
        <dbReference type="Proteomes" id="UP001632038"/>
    </source>
</evidence>
<keyword evidence="2" id="KW-0689">Ribosomal protein</keyword>
<gene>
    <name evidence="4" type="ORF">CASFOL_007434</name>
</gene>
<proteinExistence type="inferred from homology"/>
<comment type="similarity">
    <text evidence="1">Belongs to the universal ribosomal protein uS11 family.</text>
</comment>
<evidence type="ECO:0008006" key="6">
    <source>
        <dbReference type="Google" id="ProtNLM"/>
    </source>
</evidence>
<comment type="caution">
    <text evidence="4">The sequence shown here is derived from an EMBL/GenBank/DDBJ whole genome shotgun (WGS) entry which is preliminary data.</text>
</comment>
<keyword evidence="3" id="KW-0687">Ribonucleoprotein</keyword>
<dbReference type="Pfam" id="PF00411">
    <property type="entry name" value="Ribosomal_S11"/>
    <property type="match status" value="1"/>
</dbReference>
<dbReference type="InterPro" id="IPR001971">
    <property type="entry name" value="Ribosomal_uS11"/>
</dbReference>
<name>A0ABD3EA25_9LAMI</name>
<evidence type="ECO:0000313" key="4">
    <source>
        <dbReference type="EMBL" id="KAL3651031.1"/>
    </source>
</evidence>
<dbReference type="HAMAP" id="MF_01310">
    <property type="entry name" value="Ribosomal_uS11"/>
    <property type="match status" value="1"/>
</dbReference>
<dbReference type="GO" id="GO:1990904">
    <property type="term" value="C:ribonucleoprotein complex"/>
    <property type="evidence" value="ECO:0007669"/>
    <property type="project" value="UniProtKB-KW"/>
</dbReference>
<dbReference type="EMBL" id="JAVIJP010000007">
    <property type="protein sequence ID" value="KAL3651031.1"/>
    <property type="molecule type" value="Genomic_DNA"/>
</dbReference>
<dbReference type="SUPFAM" id="SSF53137">
    <property type="entry name" value="Translational machinery components"/>
    <property type="match status" value="1"/>
</dbReference>
<dbReference type="InterPro" id="IPR036967">
    <property type="entry name" value="Ribosomal_uS11_sf"/>
</dbReference>
<dbReference type="AlphaFoldDB" id="A0ABD3EA25"/>
<evidence type="ECO:0000256" key="1">
    <source>
        <dbReference type="ARBA" id="ARBA00006194"/>
    </source>
</evidence>
<accession>A0ABD3EA25</accession>
<dbReference type="GO" id="GO:0005840">
    <property type="term" value="C:ribosome"/>
    <property type="evidence" value="ECO:0007669"/>
    <property type="project" value="UniProtKB-KW"/>
</dbReference>
<dbReference type="PANTHER" id="PTHR11759">
    <property type="entry name" value="40S RIBOSOMAL PROTEIN S14/30S RIBOSOMAL PROTEIN S11"/>
    <property type="match status" value="1"/>
</dbReference>
<evidence type="ECO:0000256" key="2">
    <source>
        <dbReference type="ARBA" id="ARBA00022980"/>
    </source>
</evidence>